<evidence type="ECO:0000259" key="1">
    <source>
        <dbReference type="Pfam" id="PF00535"/>
    </source>
</evidence>
<keyword evidence="2" id="KW-0808">Transferase</keyword>
<dbReference type="SUPFAM" id="SSF53448">
    <property type="entry name" value="Nucleotide-diphospho-sugar transferases"/>
    <property type="match status" value="2"/>
</dbReference>
<reference evidence="2 3" key="1">
    <citation type="submission" date="2020-02" db="EMBL/GenBank/DDBJ databases">
        <title>Characterization of phylogenetic diversity of novel bifidobacterial species isolated in Czech ZOOs.</title>
        <authorList>
            <person name="Lugli G.A."/>
            <person name="Vera N.B."/>
            <person name="Ventura M."/>
        </authorList>
    </citation>
    <scope>NUCLEOTIDE SEQUENCE [LARGE SCALE GENOMIC DNA]</scope>
    <source>
        <strain evidence="2 3">DSM 109958</strain>
    </source>
</reference>
<feature type="domain" description="Glycosyltransferase 2-like" evidence="1">
    <location>
        <begin position="538"/>
        <end position="717"/>
    </location>
</feature>
<organism evidence="2 3">
    <name type="scientific">Bifidobacterium moraviense</name>
    <dbReference type="NCBI Taxonomy" id="2675323"/>
    <lineage>
        <taxon>Bacteria</taxon>
        <taxon>Bacillati</taxon>
        <taxon>Actinomycetota</taxon>
        <taxon>Actinomycetes</taxon>
        <taxon>Bifidobacteriales</taxon>
        <taxon>Bifidobacteriaceae</taxon>
        <taxon>Bifidobacterium</taxon>
    </lineage>
</organism>
<dbReference type="GO" id="GO:0016740">
    <property type="term" value="F:transferase activity"/>
    <property type="evidence" value="ECO:0007669"/>
    <property type="project" value="UniProtKB-KW"/>
</dbReference>
<accession>A0A7Y0I015</accession>
<name>A0A7Y0I015_9BIFI</name>
<sequence>MAFALEGMCRGNGRGYVRLSAPGVRAEDLYARAVAANGAEIACAVYPFGFPAEDPAAVRLDGDAHAGDGTGVVSFVVAVPLLDGTDLDVRLYGRGTPSNEPLFSFPFSPLRSKVRSRLTYRFHPEEAARMRDIDERRRHEGLRVFVPGMYPIGGGEVSCRFVVRDEFIPSAVYDIAVYDGAANRIGVEPIVIEDAETASHDDPLLRDRERLYSIRLPESARTVCISVTRRGIDGAVGNFACLLPPAYEGYVNGARDYTRNVHADGAYPQWLEKHRASYGDLEAQRVVIAGWKHRPRFSVVMTADGSPHAEDAVRSVLAQSYPDFELVVVTPEDGEAPAVVRDDPRVRSVKADGNDAADLITAGVCVAEGDYVAFLGCGDVLEPDALYRFAAELADHPDADLLYCDEDVLDAGTYRDPLFKPGFNRDLMYSYDYMGRMTVVSRHALDHIDLPGGEITPAYGYDLRLRAMEVAREVRGVPFMLCHRRAGTGTTDEAARGEAGRRALAAHFERTGVRADVRETGACRYRTTYAFDHEPKVSIVIPTKDHADVLANCVRSVLERTEYANYDVTLVENNSTEPETFAYYERIRKESDRVRVVTWKGRGFNYSAICNYGAAHTDGEIVLFLNNDTEVVAPGWLGSMVNFMARGDVGMVGAKLVCHDGIVQHGGIWVGDNLCGYLGYDLAVDDPGYMDTMRLPWDVAAVTGACQMVRRAVFDEVGGFDEKLAVVLNDVDLALKVGQAGYLVVYEPDAVLYHNEFTSRGRDERDPAKRRRSAGEYERFRMRWNATVEKGRFINANLNQHDGNFKLTW</sequence>
<dbReference type="PANTHER" id="PTHR43179">
    <property type="entry name" value="RHAMNOSYLTRANSFERASE WBBL"/>
    <property type="match status" value="1"/>
</dbReference>
<dbReference type="CDD" id="cd04186">
    <property type="entry name" value="GT_2_like_c"/>
    <property type="match status" value="1"/>
</dbReference>
<dbReference type="Gene3D" id="3.90.550.10">
    <property type="entry name" value="Spore Coat Polysaccharide Biosynthesis Protein SpsA, Chain A"/>
    <property type="match status" value="2"/>
</dbReference>
<keyword evidence="3" id="KW-1185">Reference proteome</keyword>
<dbReference type="PANTHER" id="PTHR43179:SF7">
    <property type="entry name" value="RHAMNOSYLTRANSFERASE WBBL"/>
    <property type="match status" value="1"/>
</dbReference>
<dbReference type="Proteomes" id="UP000588277">
    <property type="component" value="Unassembled WGS sequence"/>
</dbReference>
<feature type="domain" description="Glycosyltransferase 2-like" evidence="1">
    <location>
        <begin position="310"/>
        <end position="399"/>
    </location>
</feature>
<dbReference type="EMBL" id="JAAIIH010000011">
    <property type="protein sequence ID" value="NMN00820.1"/>
    <property type="molecule type" value="Genomic_DNA"/>
</dbReference>
<gene>
    <name evidence="2" type="ORF">G1C96_1399</name>
</gene>
<dbReference type="AlphaFoldDB" id="A0A7Y0I015"/>
<evidence type="ECO:0000313" key="2">
    <source>
        <dbReference type="EMBL" id="NMN00820.1"/>
    </source>
</evidence>
<evidence type="ECO:0000313" key="3">
    <source>
        <dbReference type="Proteomes" id="UP000588277"/>
    </source>
</evidence>
<dbReference type="InterPro" id="IPR001173">
    <property type="entry name" value="Glyco_trans_2-like"/>
</dbReference>
<comment type="caution">
    <text evidence="2">The sequence shown here is derived from an EMBL/GenBank/DDBJ whole genome shotgun (WGS) entry which is preliminary data.</text>
</comment>
<proteinExistence type="predicted"/>
<dbReference type="InterPro" id="IPR029044">
    <property type="entry name" value="Nucleotide-diphossugar_trans"/>
</dbReference>
<dbReference type="RefSeq" id="WP_169275910.1">
    <property type="nucleotide sequence ID" value="NZ_JAAIIH010000011.1"/>
</dbReference>
<dbReference type="Pfam" id="PF00535">
    <property type="entry name" value="Glycos_transf_2"/>
    <property type="match status" value="2"/>
</dbReference>
<protein>
    <submittedName>
        <fullName evidence="2">Glycosyl transferase family 2</fullName>
    </submittedName>
</protein>